<organism evidence="4 5">
    <name type="scientific">Candidatus Aveggerthella stercoripullorum</name>
    <dbReference type="NCBI Taxonomy" id="2840688"/>
    <lineage>
        <taxon>Bacteria</taxon>
        <taxon>Bacillati</taxon>
        <taxon>Actinomycetota</taxon>
        <taxon>Coriobacteriia</taxon>
        <taxon>Eggerthellales</taxon>
        <taxon>Eggerthellaceae</taxon>
        <taxon>Eggerthellaceae incertae sedis</taxon>
        <taxon>Candidatus Aveggerthella</taxon>
    </lineage>
</organism>
<evidence type="ECO:0000313" key="5">
    <source>
        <dbReference type="Proteomes" id="UP000824261"/>
    </source>
</evidence>
<accession>A0A9D0ZZE0</accession>
<dbReference type="CDD" id="cd04301">
    <property type="entry name" value="NAT_SF"/>
    <property type="match status" value="1"/>
</dbReference>
<evidence type="ECO:0000256" key="1">
    <source>
        <dbReference type="ARBA" id="ARBA00022679"/>
    </source>
</evidence>
<reference evidence="4" key="2">
    <citation type="journal article" date="2021" name="PeerJ">
        <title>Extensive microbial diversity within the chicken gut microbiome revealed by metagenomics and culture.</title>
        <authorList>
            <person name="Gilroy R."/>
            <person name="Ravi A."/>
            <person name="Getino M."/>
            <person name="Pursley I."/>
            <person name="Horton D.L."/>
            <person name="Alikhan N.F."/>
            <person name="Baker D."/>
            <person name="Gharbi K."/>
            <person name="Hall N."/>
            <person name="Watson M."/>
            <person name="Adriaenssens E.M."/>
            <person name="Foster-Nyarko E."/>
            <person name="Jarju S."/>
            <person name="Secka A."/>
            <person name="Antonio M."/>
            <person name="Oren A."/>
            <person name="Chaudhuri R.R."/>
            <person name="La Ragione R."/>
            <person name="Hildebrand F."/>
            <person name="Pallen M.J."/>
        </authorList>
    </citation>
    <scope>NUCLEOTIDE SEQUENCE</scope>
    <source>
        <strain evidence="4">ChiGjej1B1-2707</strain>
    </source>
</reference>
<comment type="caution">
    <text evidence="4">The sequence shown here is derived from an EMBL/GenBank/DDBJ whole genome shotgun (WGS) entry which is preliminary data.</text>
</comment>
<evidence type="ECO:0000259" key="3">
    <source>
        <dbReference type="PROSITE" id="PS51186"/>
    </source>
</evidence>
<dbReference type="InterPro" id="IPR050680">
    <property type="entry name" value="YpeA/RimI_acetyltransf"/>
</dbReference>
<dbReference type="PANTHER" id="PTHR43420">
    <property type="entry name" value="ACETYLTRANSFERASE"/>
    <property type="match status" value="1"/>
</dbReference>
<reference evidence="4" key="1">
    <citation type="submission" date="2020-10" db="EMBL/GenBank/DDBJ databases">
        <authorList>
            <person name="Gilroy R."/>
        </authorList>
    </citation>
    <scope>NUCLEOTIDE SEQUENCE</scope>
    <source>
        <strain evidence="4">ChiGjej1B1-2707</strain>
    </source>
</reference>
<dbReference type="PANTHER" id="PTHR43420:SF44">
    <property type="entry name" value="ACETYLTRANSFERASE YPEA"/>
    <property type="match status" value="1"/>
</dbReference>
<keyword evidence="2" id="KW-0012">Acyltransferase</keyword>
<keyword evidence="1" id="KW-0808">Transferase</keyword>
<dbReference type="EMBL" id="DVGB01000015">
    <property type="protein sequence ID" value="HIR00944.1"/>
    <property type="molecule type" value="Genomic_DNA"/>
</dbReference>
<dbReference type="InterPro" id="IPR000182">
    <property type="entry name" value="GNAT_dom"/>
</dbReference>
<protein>
    <submittedName>
        <fullName evidence="4">GNAT family N-acetyltransferase</fullName>
    </submittedName>
</protein>
<dbReference type="InterPro" id="IPR016181">
    <property type="entry name" value="Acyl_CoA_acyltransferase"/>
</dbReference>
<dbReference type="Gene3D" id="3.40.630.30">
    <property type="match status" value="1"/>
</dbReference>
<evidence type="ECO:0000313" key="4">
    <source>
        <dbReference type="EMBL" id="HIR00944.1"/>
    </source>
</evidence>
<name>A0A9D0ZZE0_9ACTN</name>
<gene>
    <name evidence="4" type="ORF">IAA69_01520</name>
</gene>
<dbReference type="Pfam" id="PF00583">
    <property type="entry name" value="Acetyltransf_1"/>
    <property type="match status" value="1"/>
</dbReference>
<dbReference type="AlphaFoldDB" id="A0A9D0ZZE0"/>
<dbReference type="SUPFAM" id="SSF55729">
    <property type="entry name" value="Acyl-CoA N-acyltransferases (Nat)"/>
    <property type="match status" value="1"/>
</dbReference>
<dbReference type="GO" id="GO:0016747">
    <property type="term" value="F:acyltransferase activity, transferring groups other than amino-acyl groups"/>
    <property type="evidence" value="ECO:0007669"/>
    <property type="project" value="InterPro"/>
</dbReference>
<sequence length="186" mass="20111">MAEAITAQTQAGVLSVRAALPEELDEILGFYYQLIDDLEGKAESPRWEKDVWPSRDMLAKAIDAGTLFVGLLQGAVVGGMILDHERPDGYDTAPWQVKADEGEAMTAHLVAVSTACQGGGVGSALMTAAAKLCREAGAKALRLDVIEGNRPAARLYEKVGFVHIAAVRLFYEDTGWENFDLYELPL</sequence>
<dbReference type="Proteomes" id="UP000824261">
    <property type="component" value="Unassembled WGS sequence"/>
</dbReference>
<proteinExistence type="predicted"/>
<feature type="domain" description="N-acetyltransferase" evidence="3">
    <location>
        <begin position="14"/>
        <end position="186"/>
    </location>
</feature>
<evidence type="ECO:0000256" key="2">
    <source>
        <dbReference type="ARBA" id="ARBA00023315"/>
    </source>
</evidence>
<dbReference type="PROSITE" id="PS51186">
    <property type="entry name" value="GNAT"/>
    <property type="match status" value="1"/>
</dbReference>